<name>A0ABD1Z126_9MARC</name>
<evidence type="ECO:0000313" key="2">
    <source>
        <dbReference type="Proteomes" id="UP001605036"/>
    </source>
</evidence>
<dbReference type="Proteomes" id="UP001605036">
    <property type="component" value="Unassembled WGS sequence"/>
</dbReference>
<dbReference type="EMBL" id="JBHFFA010000002">
    <property type="protein sequence ID" value="KAL2641502.1"/>
    <property type="molecule type" value="Genomic_DNA"/>
</dbReference>
<dbReference type="AlphaFoldDB" id="A0ABD1Z126"/>
<gene>
    <name evidence="1" type="ORF">R1flu_009089</name>
</gene>
<keyword evidence="2" id="KW-1185">Reference proteome</keyword>
<reference evidence="1 2" key="1">
    <citation type="submission" date="2024-09" db="EMBL/GenBank/DDBJ databases">
        <title>Chromosome-scale assembly of Riccia fluitans.</title>
        <authorList>
            <person name="Paukszto L."/>
            <person name="Sawicki J."/>
            <person name="Karawczyk K."/>
            <person name="Piernik-Szablinska J."/>
            <person name="Szczecinska M."/>
            <person name="Mazdziarz M."/>
        </authorList>
    </citation>
    <scope>NUCLEOTIDE SEQUENCE [LARGE SCALE GENOMIC DNA]</scope>
    <source>
        <strain evidence="1">Rf_01</strain>
        <tissue evidence="1">Aerial parts of the thallus</tissue>
    </source>
</reference>
<organism evidence="1 2">
    <name type="scientific">Riccia fluitans</name>
    <dbReference type="NCBI Taxonomy" id="41844"/>
    <lineage>
        <taxon>Eukaryota</taxon>
        <taxon>Viridiplantae</taxon>
        <taxon>Streptophyta</taxon>
        <taxon>Embryophyta</taxon>
        <taxon>Marchantiophyta</taxon>
        <taxon>Marchantiopsida</taxon>
        <taxon>Marchantiidae</taxon>
        <taxon>Marchantiales</taxon>
        <taxon>Ricciaceae</taxon>
        <taxon>Riccia</taxon>
    </lineage>
</organism>
<evidence type="ECO:0000313" key="1">
    <source>
        <dbReference type="EMBL" id="KAL2641502.1"/>
    </source>
</evidence>
<sequence>MDETGRLHSRRWFTVSPSVEVLPLFVDRFRTEFRSLNMGFDILTAAMGGLFLRTRFATELCVMDSVHVP</sequence>
<proteinExistence type="predicted"/>
<accession>A0ABD1Z126</accession>
<comment type="caution">
    <text evidence="1">The sequence shown here is derived from an EMBL/GenBank/DDBJ whole genome shotgun (WGS) entry which is preliminary data.</text>
</comment>
<protein>
    <submittedName>
        <fullName evidence="1">Uncharacterized protein</fullName>
    </submittedName>
</protein>